<evidence type="ECO:0000313" key="9">
    <source>
        <dbReference type="EMBL" id="TNN00957.1"/>
    </source>
</evidence>
<dbReference type="PANTHER" id="PTHR11225:SF4">
    <property type="entry name" value="NUCLEAR PORE COMPLEX PROTEIN NUP93"/>
    <property type="match status" value="1"/>
</dbReference>
<keyword evidence="7" id="KW-0472">Membrane</keyword>
<keyword evidence="6 7" id="KW-0539">Nucleus</keyword>
<comment type="function">
    <text evidence="7">Plays a role in the nuclear pore complex (NPC) assembly and/or maintenance.</text>
</comment>
<dbReference type="Pfam" id="PF04097">
    <property type="entry name" value="Nic96"/>
    <property type="match status" value="2"/>
</dbReference>
<proteinExistence type="inferred from homology"/>
<comment type="subcellular location">
    <subcellularLocation>
        <location evidence="2">Nucleus membrane</location>
        <topology evidence="2">Peripheral membrane protein</topology>
    </subcellularLocation>
    <subcellularLocation>
        <location evidence="1 7">Nucleus</location>
        <location evidence="1 7">Nuclear pore complex</location>
    </subcellularLocation>
</comment>
<evidence type="ECO:0000256" key="8">
    <source>
        <dbReference type="SAM" id="MobiDB-lite"/>
    </source>
</evidence>
<evidence type="ECO:0000256" key="4">
    <source>
        <dbReference type="ARBA" id="ARBA00017717"/>
    </source>
</evidence>
<accession>A0A4Z2C9P8</accession>
<keyword evidence="7" id="KW-0813">Transport</keyword>
<gene>
    <name evidence="9" type="ORF">fugu_012203</name>
</gene>
<keyword evidence="7" id="KW-0509">mRNA transport</keyword>
<evidence type="ECO:0000256" key="3">
    <source>
        <dbReference type="ARBA" id="ARBA00010186"/>
    </source>
</evidence>
<dbReference type="GO" id="GO:0006606">
    <property type="term" value="P:protein import into nucleus"/>
    <property type="evidence" value="ECO:0007669"/>
    <property type="project" value="TreeGrafter"/>
</dbReference>
<evidence type="ECO:0000256" key="5">
    <source>
        <dbReference type="ARBA" id="ARBA00023132"/>
    </source>
</evidence>
<evidence type="ECO:0000313" key="10">
    <source>
        <dbReference type="Proteomes" id="UP000516260"/>
    </source>
</evidence>
<comment type="similarity">
    <text evidence="3 7">Belongs to the nucleoporin interacting component (NIC) family.</text>
</comment>
<dbReference type="Proteomes" id="UP000516260">
    <property type="component" value="Chromosome 12"/>
</dbReference>
<keyword evidence="5 7" id="KW-0906">Nuclear pore complex</keyword>
<keyword evidence="7" id="KW-0653">Protein transport</keyword>
<comment type="caution">
    <text evidence="9">The sequence shown here is derived from an EMBL/GenBank/DDBJ whole genome shotgun (WGS) entry which is preliminary data.</text>
</comment>
<dbReference type="GO" id="GO:0031965">
    <property type="term" value="C:nuclear membrane"/>
    <property type="evidence" value="ECO:0007669"/>
    <property type="project" value="UniProtKB-SubCell"/>
</dbReference>
<evidence type="ECO:0000256" key="6">
    <source>
        <dbReference type="ARBA" id="ARBA00023242"/>
    </source>
</evidence>
<name>A0A4Z2C9P8_9TELE</name>
<reference evidence="9 10" key="1">
    <citation type="submission" date="2019-04" db="EMBL/GenBank/DDBJ databases">
        <title>The sequence and de novo assembly of Takifugu bimaculatus genome using PacBio and Hi-C technologies.</title>
        <authorList>
            <person name="Xu P."/>
            <person name="Liu B."/>
            <person name="Zhou Z."/>
        </authorList>
    </citation>
    <scope>NUCLEOTIDE SEQUENCE [LARGE SCALE GENOMIC DNA]</scope>
    <source>
        <strain evidence="9">TB-2018</strain>
        <tissue evidence="9">Muscle</tissue>
    </source>
</reference>
<dbReference type="GO" id="GO:0005643">
    <property type="term" value="C:nuclear pore"/>
    <property type="evidence" value="ECO:0007669"/>
    <property type="project" value="UniProtKB-SubCell"/>
</dbReference>
<dbReference type="InterPro" id="IPR007231">
    <property type="entry name" value="Nucleoporin_int_Nup93/Nic96"/>
</dbReference>
<keyword evidence="10" id="KW-1185">Reference proteome</keyword>
<dbReference type="EMBL" id="SWLE01000004">
    <property type="protein sequence ID" value="TNN00957.1"/>
    <property type="molecule type" value="Genomic_DNA"/>
</dbReference>
<evidence type="ECO:0000256" key="7">
    <source>
        <dbReference type="RuleBase" id="RU364035"/>
    </source>
</evidence>
<dbReference type="GO" id="GO:0016973">
    <property type="term" value="P:poly(A)+ mRNA export from nucleus"/>
    <property type="evidence" value="ECO:0007669"/>
    <property type="project" value="TreeGrafter"/>
</dbReference>
<feature type="region of interest" description="Disordered" evidence="8">
    <location>
        <begin position="799"/>
        <end position="821"/>
    </location>
</feature>
<dbReference type="GO" id="GO:0017056">
    <property type="term" value="F:structural constituent of nuclear pore"/>
    <property type="evidence" value="ECO:0007669"/>
    <property type="project" value="InterPro"/>
</dbReference>
<organism evidence="9 10">
    <name type="scientific">Takifugu bimaculatus</name>
    <dbReference type="NCBI Taxonomy" id="433685"/>
    <lineage>
        <taxon>Eukaryota</taxon>
        <taxon>Metazoa</taxon>
        <taxon>Chordata</taxon>
        <taxon>Craniata</taxon>
        <taxon>Vertebrata</taxon>
        <taxon>Euteleostomi</taxon>
        <taxon>Actinopterygii</taxon>
        <taxon>Neopterygii</taxon>
        <taxon>Teleostei</taxon>
        <taxon>Neoteleostei</taxon>
        <taxon>Acanthomorphata</taxon>
        <taxon>Eupercaria</taxon>
        <taxon>Tetraodontiformes</taxon>
        <taxon>Tetradontoidea</taxon>
        <taxon>Tetraodontidae</taxon>
        <taxon>Takifugu</taxon>
    </lineage>
</organism>
<sequence length="821" mass="92678">MQQTSKRPFLLGSHGLDIFHISQRLESLSAATTFEPLEPVKDTDIQGFLKNERDNALLSAIEESRRRTFLLAEEYHRESMLVQWEQVKQRVLHTLLGAGEDALDLTQDLEPSFVSAVTAPGRSALDSVEVAYGRQIYIFNEKIVNGHIQPNLGDLCASVAESLDDKNVSDMWLMVKQMTDVLLVPAKDALKSRTSVEMQMAFVRQALSCLENSYKNYTMVTVFGNLHQAQLGGVPGTYQLVRSFLNIKLPGPLPGMQDGEIEGHPVWAVIYYCLRCGDLNAAMQVVNRVQHQLGDFKTWLQEYMNSPTPDRRLSPNSENKLRLHYRRVLRNSADPYKRAVYCLIGKCDISDNHGEIADKTEDYLWLKLNQVCFDDDGSSSPQDRMTLPQLQKQLLEDYGESHFLASQQPFLYFQVLFLTAQFEAALAFLFRVERLRSHAVHVALVLHELQLLLKSSGQSAQLLSQEPGDPPMVRRLNFIRLLMLYTRKFESTDPREALQYFYFLRNEKDSQGENMFLRCVSELVIESREASEAHFFMIGGPDQLKLKNVSWFICFNSSTCFWGGLEKDGSRKPGVIDKFAGDTRAIISKVALEAENKGLFEEAVRLYELAKKSIDSTFYLLLDLMTFFDEYHAGHVDRAYDVMEHLKLLPLSQDSVGERVSAFRNFSDEVRHNLSEVLLATMNILFTQHKRLKGAPAGTPGRSQRSMEDKDMEALGVDSGVNGLLLRLLIFSMSQFLSAPPPGRPFCNGDSSCPLARLSLCLLHKWRIVLVALISAQRQPGSSGSDFVRGAFSLDTRRSLESGPPLSPRVGAHTLCPPRLA</sequence>
<keyword evidence="7" id="KW-0811">Translocation</keyword>
<dbReference type="PANTHER" id="PTHR11225">
    <property type="entry name" value="NUCLEAR PORE COMPLEX PROTEIN NUP93 NUCLEOPORIN NUP93 DEAD EYE PROTEIN"/>
    <property type="match status" value="1"/>
</dbReference>
<protein>
    <recommendedName>
        <fullName evidence="4 7">Nuclear pore complex protein Nup93</fullName>
    </recommendedName>
</protein>
<evidence type="ECO:0000256" key="2">
    <source>
        <dbReference type="ARBA" id="ARBA00004617"/>
    </source>
</evidence>
<dbReference type="AlphaFoldDB" id="A0A4Z2C9P8"/>
<evidence type="ECO:0000256" key="1">
    <source>
        <dbReference type="ARBA" id="ARBA00004567"/>
    </source>
</evidence>